<dbReference type="RefSeq" id="WP_057327577.1">
    <property type="nucleotide sequence ID" value="NZ_CZBM01000001.1"/>
</dbReference>
<accession>A0A174NVC0</accession>
<sequence>MKTIEVQDKQILLDIVLQHYGTAEAMGEIMANNPGLENEPSAVMDAGRELGPFYPDIKLRAGLRVSVDDNSRLVKKTVVGKINGSVTTYMETPWRERSRK</sequence>
<gene>
    <name evidence="1" type="ORF">ERS852560_00145</name>
</gene>
<dbReference type="AlphaFoldDB" id="A0A174NVC0"/>
<proteinExistence type="predicted"/>
<name>A0A174NVC0_PARDI</name>
<dbReference type="EMBL" id="CZBM01000001">
    <property type="protein sequence ID" value="CUP50787.1"/>
    <property type="molecule type" value="Genomic_DNA"/>
</dbReference>
<organism evidence="1 2">
    <name type="scientific">Parabacteroides distasonis</name>
    <dbReference type="NCBI Taxonomy" id="823"/>
    <lineage>
        <taxon>Bacteria</taxon>
        <taxon>Pseudomonadati</taxon>
        <taxon>Bacteroidota</taxon>
        <taxon>Bacteroidia</taxon>
        <taxon>Bacteroidales</taxon>
        <taxon>Tannerellaceae</taxon>
        <taxon>Parabacteroides</taxon>
    </lineage>
</organism>
<evidence type="ECO:0000313" key="2">
    <source>
        <dbReference type="Proteomes" id="UP000095332"/>
    </source>
</evidence>
<evidence type="ECO:0000313" key="1">
    <source>
        <dbReference type="EMBL" id="CUP50787.1"/>
    </source>
</evidence>
<dbReference type="Proteomes" id="UP000095332">
    <property type="component" value="Unassembled WGS sequence"/>
</dbReference>
<reference evidence="1 2" key="1">
    <citation type="submission" date="2015-09" db="EMBL/GenBank/DDBJ databases">
        <authorList>
            <consortium name="Pathogen Informatics"/>
        </authorList>
    </citation>
    <scope>NUCLEOTIDE SEQUENCE [LARGE SCALE GENOMIC DNA]</scope>
    <source>
        <strain evidence="1 2">2789STDY5834948</strain>
    </source>
</reference>
<protein>
    <submittedName>
        <fullName evidence="1">Uncharacterized protein</fullName>
    </submittedName>
</protein>